<organism evidence="1 2">
    <name type="scientific">Notoacmeibacter marinus</name>
    <dbReference type="NCBI Taxonomy" id="1876515"/>
    <lineage>
        <taxon>Bacteria</taxon>
        <taxon>Pseudomonadati</taxon>
        <taxon>Pseudomonadota</taxon>
        <taxon>Alphaproteobacteria</taxon>
        <taxon>Hyphomicrobiales</taxon>
        <taxon>Notoacmeibacteraceae</taxon>
        <taxon>Notoacmeibacter</taxon>
    </lineage>
</organism>
<dbReference type="AlphaFoldDB" id="A0A231UWU0"/>
<dbReference type="InterPro" id="IPR015797">
    <property type="entry name" value="NUDIX_hydrolase-like_dom_sf"/>
</dbReference>
<dbReference type="Gene3D" id="3.90.79.10">
    <property type="entry name" value="Nucleoside Triphosphate Pyrophosphohydrolase"/>
    <property type="match status" value="1"/>
</dbReference>
<dbReference type="SUPFAM" id="SSF55811">
    <property type="entry name" value="Nudix"/>
    <property type="match status" value="1"/>
</dbReference>
<gene>
    <name evidence="1" type="ORF">B7H23_09430</name>
</gene>
<evidence type="ECO:0008006" key="3">
    <source>
        <dbReference type="Google" id="ProtNLM"/>
    </source>
</evidence>
<reference evidence="2" key="1">
    <citation type="journal article" date="2017" name="Int. J. Syst. Evol. Microbiol.">
        <title>Notoacmeibacter marinus gen. nov., sp. nov., isolated from the gut of a limpet and proposal of Notoacmeibacteraceae fam. nov. in the order Rhizobiales of the class Alphaproteobacteria.</title>
        <authorList>
            <person name="Huang Z."/>
            <person name="Guo F."/>
            <person name="Lai Q."/>
        </authorList>
    </citation>
    <scope>NUCLEOTIDE SEQUENCE [LARGE SCALE GENOMIC DNA]</scope>
    <source>
        <strain evidence="2">XMTR2A4</strain>
    </source>
</reference>
<comment type="caution">
    <text evidence="1">The sequence shown here is derived from an EMBL/GenBank/DDBJ whole genome shotgun (WGS) entry which is preliminary data.</text>
</comment>
<evidence type="ECO:0000313" key="2">
    <source>
        <dbReference type="Proteomes" id="UP000215405"/>
    </source>
</evidence>
<dbReference type="RefSeq" id="WP_094077183.1">
    <property type="nucleotide sequence ID" value="NZ_NBYO01000002.1"/>
</dbReference>
<keyword evidence="2" id="KW-1185">Reference proteome</keyword>
<accession>A0A231UWU0</accession>
<sequence>MTDRNDNDHRAKFDLPRETIVPLERIELRQIEGSHPYELRHRVGIEAEWKRRKAATPSLFDGRFCLMERLALSADGVLRGAFHIGRYATFLHWLARREEGIEHLFAHAVPVLSDGTLLAVRMGEATLNAGRVYFAAGSFDADDVHDGAIDVQGNMLREVAEETGIDLKRGKREPALWFWGGTDGASCLFQRFAMPFSSNEMEAFVQDHIATQTQPELASAVVLRSLDDLPTNAPAHMAPFVRFHFEQAAGLGDEIDGERP</sequence>
<evidence type="ECO:0000313" key="1">
    <source>
        <dbReference type="EMBL" id="OXT00354.1"/>
    </source>
</evidence>
<dbReference type="Proteomes" id="UP000215405">
    <property type="component" value="Unassembled WGS sequence"/>
</dbReference>
<dbReference type="EMBL" id="NBYO01000002">
    <property type="protein sequence ID" value="OXT00354.1"/>
    <property type="molecule type" value="Genomic_DNA"/>
</dbReference>
<proteinExistence type="predicted"/>
<name>A0A231UWU0_9HYPH</name>
<protein>
    <recommendedName>
        <fullName evidence="3">Nudix hydrolase domain-containing protein</fullName>
    </recommendedName>
</protein>